<dbReference type="SUPFAM" id="SSF101327">
    <property type="entry name" value="YgfB-like"/>
    <property type="match status" value="1"/>
</dbReference>
<name>A0AA37WME4_9GAMM</name>
<evidence type="ECO:0000313" key="3">
    <source>
        <dbReference type="Proteomes" id="UP001156870"/>
    </source>
</evidence>
<dbReference type="NCBIfam" id="TIGR02292">
    <property type="entry name" value="ygfB_yecA"/>
    <property type="match status" value="1"/>
</dbReference>
<dbReference type="GO" id="GO:0005829">
    <property type="term" value="C:cytosol"/>
    <property type="evidence" value="ECO:0007669"/>
    <property type="project" value="TreeGrafter"/>
</dbReference>
<dbReference type="RefSeq" id="WP_232592277.1">
    <property type="nucleotide sequence ID" value="NZ_BSPD01000020.1"/>
</dbReference>
<dbReference type="Gene3D" id="1.20.120.740">
    <property type="entry name" value="YgfB uncharacterised protein family UPF0149, PF03695"/>
    <property type="match status" value="1"/>
</dbReference>
<reference evidence="2 3" key="1">
    <citation type="journal article" date="2014" name="Int. J. Syst. Evol. Microbiol.">
        <title>Complete genome sequence of Corynebacterium casei LMG S-19264T (=DSM 44701T), isolated from a smear-ripened cheese.</title>
        <authorList>
            <consortium name="US DOE Joint Genome Institute (JGI-PGF)"/>
            <person name="Walter F."/>
            <person name="Albersmeier A."/>
            <person name="Kalinowski J."/>
            <person name="Ruckert C."/>
        </authorList>
    </citation>
    <scope>NUCLEOTIDE SEQUENCE [LARGE SCALE GENOMIC DNA]</scope>
    <source>
        <strain evidence="2 3">NBRC 110095</strain>
    </source>
</reference>
<dbReference type="AlphaFoldDB" id="A0AA37WME4"/>
<comment type="caution">
    <text evidence="2">The sequence shown here is derived from an EMBL/GenBank/DDBJ whole genome shotgun (WGS) entry which is preliminary data.</text>
</comment>
<comment type="similarity">
    <text evidence="1">Belongs to the UPF0149 family.</text>
</comment>
<dbReference type="Pfam" id="PF03695">
    <property type="entry name" value="UPF0149"/>
    <property type="match status" value="1"/>
</dbReference>
<dbReference type="EMBL" id="BSPD01000020">
    <property type="protein sequence ID" value="GLS24906.1"/>
    <property type="molecule type" value="Genomic_DNA"/>
</dbReference>
<evidence type="ECO:0000313" key="2">
    <source>
        <dbReference type="EMBL" id="GLS24906.1"/>
    </source>
</evidence>
<sequence length="192" mass="20946">MSDSSSIIDFDSLCDLLAPLNVINSPAELHGFLCGKLTGGAQLSHSQWLEKAWELLDAVETPTDEASNALVELFETTQQQLQGNDFRLQLLVPDDDTDMSQRLMALGQWTYGFLTGLGNSGLAGTSQLSPEVAEGMRDLAAIAQINDSSDPEETDENDYNEVLEYVRVVVLNMYEEIGRSANNAASPQPPIH</sequence>
<dbReference type="PANTHER" id="PTHR37528">
    <property type="entry name" value="UPF0149 PROTEIN YGFB"/>
    <property type="match status" value="1"/>
</dbReference>
<proteinExistence type="inferred from homology"/>
<gene>
    <name evidence="2" type="ORF">GCM10007877_06200</name>
</gene>
<evidence type="ECO:0000256" key="1">
    <source>
        <dbReference type="ARBA" id="ARBA00038308"/>
    </source>
</evidence>
<protein>
    <submittedName>
        <fullName evidence="2">UPF0149 protein</fullName>
    </submittedName>
</protein>
<dbReference type="InterPro" id="IPR011978">
    <property type="entry name" value="YgfB-like"/>
</dbReference>
<dbReference type="PANTHER" id="PTHR37528:SF1">
    <property type="entry name" value="UPF0149 PROTEIN YGFB"/>
    <property type="match status" value="1"/>
</dbReference>
<accession>A0AA37WME4</accession>
<dbReference type="InterPro" id="IPR036255">
    <property type="entry name" value="YgfB-like_sf"/>
</dbReference>
<dbReference type="Proteomes" id="UP001156870">
    <property type="component" value="Unassembled WGS sequence"/>
</dbReference>
<organism evidence="2 3">
    <name type="scientific">Marinibactrum halimedae</name>
    <dbReference type="NCBI Taxonomy" id="1444977"/>
    <lineage>
        <taxon>Bacteria</taxon>
        <taxon>Pseudomonadati</taxon>
        <taxon>Pseudomonadota</taxon>
        <taxon>Gammaproteobacteria</taxon>
        <taxon>Cellvibrionales</taxon>
        <taxon>Cellvibrionaceae</taxon>
        <taxon>Marinibactrum</taxon>
    </lineage>
</organism>
<keyword evidence="3" id="KW-1185">Reference proteome</keyword>